<organism evidence="1 2">
    <name type="scientific">Paenibacillus antibioticophila</name>
    <dbReference type="NCBI Taxonomy" id="1274374"/>
    <lineage>
        <taxon>Bacteria</taxon>
        <taxon>Bacillati</taxon>
        <taxon>Bacillota</taxon>
        <taxon>Bacilli</taxon>
        <taxon>Bacillales</taxon>
        <taxon>Paenibacillaceae</taxon>
        <taxon>Paenibacillus</taxon>
    </lineage>
</organism>
<dbReference type="AlphaFoldDB" id="A0A919XYE2"/>
<evidence type="ECO:0000313" key="2">
    <source>
        <dbReference type="Proteomes" id="UP000681162"/>
    </source>
</evidence>
<reference evidence="1 2" key="1">
    <citation type="submission" date="2021-03" db="EMBL/GenBank/DDBJ databases">
        <title>Antimicrobial resistance genes in bacteria isolated from Japanese honey, and their potential for conferring macrolide and lincosamide resistance in the American foulbrood pathogen Paenibacillus larvae.</title>
        <authorList>
            <person name="Okamoto M."/>
            <person name="Kumagai M."/>
            <person name="Kanamori H."/>
            <person name="Takamatsu D."/>
        </authorList>
    </citation>
    <scope>NUCLEOTIDE SEQUENCE [LARGE SCALE GENOMIC DNA]</scope>
    <source>
        <strain evidence="1 2">J41TS12</strain>
    </source>
</reference>
<proteinExistence type="predicted"/>
<sequence>MYYIKEATFRNVTMLDGQPCAMIQVLPGEADGPQLYVYIARSESADDGYEIIRMVRSYADEEIDWFNNDMHQATAVVSEEEFGDQGWPSPERQRKEFKARLLDYPGIADRLQKELSV</sequence>
<keyword evidence="2" id="KW-1185">Reference proteome</keyword>
<dbReference type="RefSeq" id="WP_212941484.1">
    <property type="nucleotide sequence ID" value="NZ_BORR01000015.1"/>
</dbReference>
<accession>A0A919XYE2</accession>
<protein>
    <submittedName>
        <fullName evidence="1">Uncharacterized protein</fullName>
    </submittedName>
</protein>
<evidence type="ECO:0000313" key="1">
    <source>
        <dbReference type="EMBL" id="GIO38887.1"/>
    </source>
</evidence>
<name>A0A919XYE2_9BACL</name>
<comment type="caution">
    <text evidence="1">The sequence shown here is derived from an EMBL/GenBank/DDBJ whole genome shotgun (WGS) entry which is preliminary data.</text>
</comment>
<gene>
    <name evidence="1" type="ORF">J41TS12_37480</name>
</gene>
<dbReference type="Proteomes" id="UP000681162">
    <property type="component" value="Unassembled WGS sequence"/>
</dbReference>
<dbReference type="EMBL" id="BORR01000015">
    <property type="protein sequence ID" value="GIO38887.1"/>
    <property type="molecule type" value="Genomic_DNA"/>
</dbReference>